<dbReference type="PANTHER" id="PTHR11042:SF194">
    <property type="entry name" value="DOUBLE-STRANDED RNA ACTIVATED PROTEIN KINASE"/>
    <property type="match status" value="1"/>
</dbReference>
<dbReference type="Gene3D" id="1.10.510.10">
    <property type="entry name" value="Transferase(Phosphotransferase) domain 1"/>
    <property type="match status" value="1"/>
</dbReference>
<evidence type="ECO:0000256" key="4">
    <source>
        <dbReference type="ARBA" id="ARBA00022679"/>
    </source>
</evidence>
<keyword evidence="3" id="KW-0597">Phosphoprotein</keyword>
<keyword evidence="2" id="KW-0723">Serine/threonine-protein kinase</keyword>
<dbReference type="GO" id="GO:0004694">
    <property type="term" value="F:eukaryotic translation initiation factor 2alpha kinase activity"/>
    <property type="evidence" value="ECO:0007669"/>
    <property type="project" value="TreeGrafter"/>
</dbReference>
<dbReference type="Proteomes" id="UP001044222">
    <property type="component" value="Chromosome 18"/>
</dbReference>
<evidence type="ECO:0000256" key="3">
    <source>
        <dbReference type="ARBA" id="ARBA00022553"/>
    </source>
</evidence>
<name>A0A9D3LQR5_ANGAN</name>
<dbReference type="InterPro" id="IPR000719">
    <property type="entry name" value="Prot_kinase_dom"/>
</dbReference>
<keyword evidence="6" id="KW-0418">Kinase</keyword>
<keyword evidence="4" id="KW-0808">Transferase</keyword>
<dbReference type="GO" id="GO:0005524">
    <property type="term" value="F:ATP binding"/>
    <property type="evidence" value="ECO:0007669"/>
    <property type="project" value="UniProtKB-KW"/>
</dbReference>
<evidence type="ECO:0000256" key="1">
    <source>
        <dbReference type="ARBA" id="ARBA00012513"/>
    </source>
</evidence>
<dbReference type="EMBL" id="JAFIRN010000018">
    <property type="protein sequence ID" value="KAG5830993.1"/>
    <property type="molecule type" value="Genomic_DNA"/>
</dbReference>
<keyword evidence="10" id="KW-1185">Reference proteome</keyword>
<evidence type="ECO:0000313" key="9">
    <source>
        <dbReference type="EMBL" id="KAG5830993.1"/>
    </source>
</evidence>
<dbReference type="EC" id="2.7.11.1" evidence="1"/>
<evidence type="ECO:0000256" key="6">
    <source>
        <dbReference type="ARBA" id="ARBA00022777"/>
    </source>
</evidence>
<organism evidence="9 10">
    <name type="scientific">Anguilla anguilla</name>
    <name type="common">European freshwater eel</name>
    <name type="synonym">Muraena anguilla</name>
    <dbReference type="NCBI Taxonomy" id="7936"/>
    <lineage>
        <taxon>Eukaryota</taxon>
        <taxon>Metazoa</taxon>
        <taxon>Chordata</taxon>
        <taxon>Craniata</taxon>
        <taxon>Vertebrata</taxon>
        <taxon>Euteleostomi</taxon>
        <taxon>Actinopterygii</taxon>
        <taxon>Neopterygii</taxon>
        <taxon>Teleostei</taxon>
        <taxon>Anguilliformes</taxon>
        <taxon>Anguillidae</taxon>
        <taxon>Anguilla</taxon>
    </lineage>
</organism>
<evidence type="ECO:0000256" key="7">
    <source>
        <dbReference type="ARBA" id="ARBA00022840"/>
    </source>
</evidence>
<dbReference type="PROSITE" id="PS50011">
    <property type="entry name" value="PROTEIN_KINASE_DOM"/>
    <property type="match status" value="1"/>
</dbReference>
<reference evidence="9" key="1">
    <citation type="submission" date="2021-01" db="EMBL/GenBank/DDBJ databases">
        <title>A chromosome-scale assembly of European eel, Anguilla anguilla.</title>
        <authorList>
            <person name="Henkel C."/>
            <person name="Jong-Raadsen S.A."/>
            <person name="Dufour S."/>
            <person name="Weltzien F.-A."/>
            <person name="Palstra A.P."/>
            <person name="Pelster B."/>
            <person name="Spaink H.P."/>
            <person name="Van Den Thillart G.E."/>
            <person name="Jansen H."/>
            <person name="Zahm M."/>
            <person name="Klopp C."/>
            <person name="Cedric C."/>
            <person name="Louis A."/>
            <person name="Berthelot C."/>
            <person name="Parey E."/>
            <person name="Roest Crollius H."/>
            <person name="Montfort J."/>
            <person name="Robinson-Rechavi M."/>
            <person name="Bucao C."/>
            <person name="Bouchez O."/>
            <person name="Gislard M."/>
            <person name="Lluch J."/>
            <person name="Milhes M."/>
            <person name="Lampietro C."/>
            <person name="Lopez Roques C."/>
            <person name="Donnadieu C."/>
            <person name="Braasch I."/>
            <person name="Desvignes T."/>
            <person name="Postlethwait J."/>
            <person name="Bobe J."/>
            <person name="Guiguen Y."/>
            <person name="Dirks R."/>
        </authorList>
    </citation>
    <scope>NUCLEOTIDE SEQUENCE</scope>
    <source>
        <strain evidence="9">Tag_6206</strain>
        <tissue evidence="9">Liver</tissue>
    </source>
</reference>
<comment type="caution">
    <text evidence="9">The sequence shown here is derived from an EMBL/GenBank/DDBJ whole genome shotgun (WGS) entry which is preliminary data.</text>
</comment>
<dbReference type="PANTHER" id="PTHR11042">
    <property type="entry name" value="EUKARYOTIC TRANSLATION INITIATION FACTOR 2-ALPHA KINASE EIF2-ALPHA KINASE -RELATED"/>
    <property type="match status" value="1"/>
</dbReference>
<protein>
    <recommendedName>
        <fullName evidence="1">non-specific serine/threonine protein kinase</fullName>
        <ecNumber evidence="1">2.7.11.1</ecNumber>
    </recommendedName>
</protein>
<dbReference type="SUPFAM" id="SSF56112">
    <property type="entry name" value="Protein kinase-like (PK-like)"/>
    <property type="match status" value="1"/>
</dbReference>
<dbReference type="GO" id="GO:0005634">
    <property type="term" value="C:nucleus"/>
    <property type="evidence" value="ECO:0007669"/>
    <property type="project" value="TreeGrafter"/>
</dbReference>
<proteinExistence type="predicted"/>
<gene>
    <name evidence="9" type="ORF">ANANG_G00299160</name>
</gene>
<keyword evidence="5" id="KW-0547">Nucleotide-binding</keyword>
<evidence type="ECO:0000256" key="2">
    <source>
        <dbReference type="ARBA" id="ARBA00022527"/>
    </source>
</evidence>
<dbReference type="FunFam" id="1.10.510.10:FF:000251">
    <property type="entry name" value="eukaryotic translation initiation factor 2-alpha kinase 3"/>
    <property type="match status" value="1"/>
</dbReference>
<dbReference type="InterPro" id="IPR011009">
    <property type="entry name" value="Kinase-like_dom_sf"/>
</dbReference>
<sequence length="218" mass="24780">MNGMKTNASSKSNAPKTYLYIQMEYCGGGTLNKWITERNSGVTRSKKEALDIFQKIVNGVEYIHSQEHFHRDLKPDNILFGSDGTVKIGDFGLVTTITNRNGASIERTMGKGTETYMSPEQEDQSTYDEKVDIFPLGLIFFELLWRIGTGMERAKLWVGLRRGELPEEFRKEYTTEHVLIRKMLSEAPANRPGAKDISKQLNVLLKEQTFPIPKNITV</sequence>
<accession>A0A9D3LQR5</accession>
<keyword evidence="7" id="KW-0067">ATP-binding</keyword>
<dbReference type="SMART" id="SM00220">
    <property type="entry name" value="S_TKc"/>
    <property type="match status" value="1"/>
</dbReference>
<evidence type="ECO:0000259" key="8">
    <source>
        <dbReference type="PROSITE" id="PS50011"/>
    </source>
</evidence>
<evidence type="ECO:0000256" key="5">
    <source>
        <dbReference type="ARBA" id="ARBA00022741"/>
    </source>
</evidence>
<feature type="domain" description="Protein kinase" evidence="8">
    <location>
        <begin position="1"/>
        <end position="205"/>
    </location>
</feature>
<dbReference type="Pfam" id="PF00069">
    <property type="entry name" value="Pkinase"/>
    <property type="match status" value="1"/>
</dbReference>
<evidence type="ECO:0000313" key="10">
    <source>
        <dbReference type="Proteomes" id="UP001044222"/>
    </source>
</evidence>
<dbReference type="AlphaFoldDB" id="A0A9D3LQR5"/>
<dbReference type="InterPro" id="IPR050339">
    <property type="entry name" value="CC_SR_Kinase"/>
</dbReference>
<dbReference type="GO" id="GO:0005737">
    <property type="term" value="C:cytoplasm"/>
    <property type="evidence" value="ECO:0007669"/>
    <property type="project" value="TreeGrafter"/>
</dbReference>